<dbReference type="InterPro" id="IPR000719">
    <property type="entry name" value="Prot_kinase_dom"/>
</dbReference>
<dbReference type="PROSITE" id="PS50011">
    <property type="entry name" value="PROTEIN_KINASE_DOM"/>
    <property type="match status" value="1"/>
</dbReference>
<dbReference type="PANTHER" id="PTHR24055">
    <property type="entry name" value="MITOGEN-ACTIVATED PROTEIN KINASE"/>
    <property type="match status" value="1"/>
</dbReference>
<keyword evidence="2" id="KW-0067">ATP-binding</keyword>
<evidence type="ECO:0000313" key="4">
    <source>
        <dbReference type="EMBL" id="UYV83874.1"/>
    </source>
</evidence>
<evidence type="ECO:0000259" key="3">
    <source>
        <dbReference type="PROSITE" id="PS50011"/>
    </source>
</evidence>
<dbReference type="Proteomes" id="UP001235939">
    <property type="component" value="Chromosome X"/>
</dbReference>
<feature type="domain" description="Protein kinase" evidence="3">
    <location>
        <begin position="1"/>
        <end position="131"/>
    </location>
</feature>
<evidence type="ECO:0000256" key="2">
    <source>
        <dbReference type="ARBA" id="ARBA00022840"/>
    </source>
</evidence>
<accession>A0ABY6LSQ3</accession>
<dbReference type="SMART" id="SM00220">
    <property type="entry name" value="S_TKc"/>
    <property type="match status" value="1"/>
</dbReference>
<gene>
    <name evidence="4" type="ORF">LAZ67_X000483</name>
</gene>
<dbReference type="Gene3D" id="1.10.510.10">
    <property type="entry name" value="Transferase(Phosphotransferase) domain 1"/>
    <property type="match status" value="1"/>
</dbReference>
<dbReference type="InterPro" id="IPR011009">
    <property type="entry name" value="Kinase-like_dom_sf"/>
</dbReference>
<reference evidence="4 5" key="1">
    <citation type="submission" date="2022-03" db="EMBL/GenBank/DDBJ databases">
        <title>A chromosomal length assembly of Cordylochernes scorpioides.</title>
        <authorList>
            <person name="Zeh D."/>
            <person name="Zeh J."/>
        </authorList>
    </citation>
    <scope>NUCLEOTIDE SEQUENCE [LARGE SCALE GENOMIC DNA]</scope>
    <source>
        <strain evidence="4">IN4F17</strain>
        <tissue evidence="4">Whole Body</tissue>
    </source>
</reference>
<dbReference type="SUPFAM" id="SSF56112">
    <property type="entry name" value="Protein kinase-like (PK-like)"/>
    <property type="match status" value="1"/>
</dbReference>
<evidence type="ECO:0000313" key="5">
    <source>
        <dbReference type="Proteomes" id="UP001235939"/>
    </source>
</evidence>
<keyword evidence="1" id="KW-0547">Nucleotide-binding</keyword>
<sequence length="255" mass="28314">MTQEVVTQYYRAPELLMAATHYTSAVDIWSVGCILAELLSRKILFQAQTPVLQLDLITDLLGSPSPDELRHVCEGARLHILNGKSKPVATGTLYNLSPQVTPEAVHLLCQMLTINPDKRVTCAQALTHPYLSEGRLRYHSCMCTCCSGVGGQRKFAIELEPVAPRPLDPNFDSGFTHVRQVRETLTGLSLIIARKLSALHFASILHPQPSSSSLEIGARYFPGDIKAYHNLDLPALRAVQFSELLSCGDWDRWYT</sequence>
<dbReference type="InterPro" id="IPR050117">
    <property type="entry name" value="MAPK"/>
</dbReference>
<proteinExistence type="predicted"/>
<evidence type="ECO:0000256" key="1">
    <source>
        <dbReference type="ARBA" id="ARBA00022741"/>
    </source>
</evidence>
<protein>
    <submittedName>
        <fullName evidence="4">NLK</fullName>
    </submittedName>
</protein>
<name>A0ABY6LSQ3_9ARAC</name>
<dbReference type="Pfam" id="PF00069">
    <property type="entry name" value="Pkinase"/>
    <property type="match status" value="1"/>
</dbReference>
<dbReference type="EMBL" id="CP092886">
    <property type="protein sequence ID" value="UYV83874.1"/>
    <property type="molecule type" value="Genomic_DNA"/>
</dbReference>
<organism evidence="4 5">
    <name type="scientific">Cordylochernes scorpioides</name>
    <dbReference type="NCBI Taxonomy" id="51811"/>
    <lineage>
        <taxon>Eukaryota</taxon>
        <taxon>Metazoa</taxon>
        <taxon>Ecdysozoa</taxon>
        <taxon>Arthropoda</taxon>
        <taxon>Chelicerata</taxon>
        <taxon>Arachnida</taxon>
        <taxon>Pseudoscorpiones</taxon>
        <taxon>Cheliferoidea</taxon>
        <taxon>Chernetidae</taxon>
        <taxon>Cordylochernes</taxon>
    </lineage>
</organism>
<keyword evidence="5" id="KW-1185">Reference proteome</keyword>